<organism evidence="3 4">
    <name type="scientific">Rothia santali</name>
    <dbReference type="NCBI Taxonomy" id="2949643"/>
    <lineage>
        <taxon>Bacteria</taxon>
        <taxon>Bacillati</taxon>
        <taxon>Actinomycetota</taxon>
        <taxon>Actinomycetes</taxon>
        <taxon>Micrococcales</taxon>
        <taxon>Micrococcaceae</taxon>
        <taxon>Rothia</taxon>
    </lineage>
</organism>
<comment type="caution">
    <text evidence="3">The sequence shown here is derived from an EMBL/GenBank/DDBJ whole genome shotgun (WGS) entry which is preliminary data.</text>
</comment>
<dbReference type="EMBL" id="JANAFB010000001">
    <property type="protein sequence ID" value="MCP3424496.1"/>
    <property type="molecule type" value="Genomic_DNA"/>
</dbReference>
<evidence type="ECO:0000256" key="1">
    <source>
        <dbReference type="ARBA" id="ARBA00022490"/>
    </source>
</evidence>
<gene>
    <name evidence="3" type="primary">yvcK</name>
    <name evidence="3" type="ORF">NBM05_00205</name>
</gene>
<dbReference type="RefSeq" id="WP_254164091.1">
    <property type="nucleotide sequence ID" value="NZ_JANAFB010000001.1"/>
</dbReference>
<dbReference type="HAMAP" id="MF_00973">
    <property type="entry name" value="Gluconeogen_factor"/>
    <property type="match status" value="1"/>
</dbReference>
<reference evidence="3" key="1">
    <citation type="submission" date="2022-06" db="EMBL/GenBank/DDBJ databases">
        <title>Rothia sp. isolated from sandalwood seedling.</title>
        <authorList>
            <person name="Tuikhar N."/>
            <person name="Kirdat K."/>
            <person name="Thorat V."/>
            <person name="Swetha P."/>
            <person name="Padma S."/>
            <person name="Sundararaj R."/>
            <person name="Yadav A."/>
        </authorList>
    </citation>
    <scope>NUCLEOTIDE SEQUENCE</scope>
    <source>
        <strain evidence="3">AR01</strain>
    </source>
</reference>
<dbReference type="Pfam" id="PF01933">
    <property type="entry name" value="CofD"/>
    <property type="match status" value="1"/>
</dbReference>
<dbReference type="Proteomes" id="UP001139502">
    <property type="component" value="Unassembled WGS sequence"/>
</dbReference>
<keyword evidence="4" id="KW-1185">Reference proteome</keyword>
<comment type="function">
    <text evidence="2">Required for morphogenesis under gluconeogenic growth conditions.</text>
</comment>
<dbReference type="GO" id="GO:0008360">
    <property type="term" value="P:regulation of cell shape"/>
    <property type="evidence" value="ECO:0007669"/>
    <property type="project" value="UniProtKB-UniRule"/>
</dbReference>
<proteinExistence type="inferred from homology"/>
<protein>
    <recommendedName>
        <fullName evidence="2">Putative gluconeogenesis factor</fullName>
    </recommendedName>
</protein>
<dbReference type="SUPFAM" id="SSF142338">
    <property type="entry name" value="CofD-like"/>
    <property type="match status" value="1"/>
</dbReference>
<sequence>MPIPETGPEEARTPPPPRVTALGGGHGLYASLSALRRLTPHLDAVVTVADDGGSSGRLREQFGVLPPGDLRMALSALCDDSEWGHLWQRAMQHRFEGLPDGPHELHGHAMGNLIILALWQMLDDPVAGLEWAGRLLRIHGRVLPMALDPLVITGCAVGRDGVRRTVTGQARLAKEPRVEDVALTPADPRPCPESVASMREAEWVVLGPGSWFTSVIPHLLVPANRAALQQSDAKICVTMNLGLEEHETAGLGAAGHLEALARFAPELRVDAVIADPSAIDRVEEFEAAAARRGARVLWRRVRAQGSADVHDPLLLAAAYHEVMSGATDRTHVEPPEPSV</sequence>
<keyword evidence="1 2" id="KW-0963">Cytoplasm</keyword>
<comment type="subcellular location">
    <subcellularLocation>
        <location evidence="2">Cytoplasm</location>
    </subcellularLocation>
</comment>
<comment type="similarity">
    <text evidence="2">Belongs to the gluconeogenesis factor family.</text>
</comment>
<dbReference type="PANTHER" id="PTHR30135:SF3">
    <property type="entry name" value="GLUCONEOGENESIS FACTOR-RELATED"/>
    <property type="match status" value="1"/>
</dbReference>
<dbReference type="AlphaFoldDB" id="A0A9X2KJZ6"/>
<evidence type="ECO:0000256" key="2">
    <source>
        <dbReference type="HAMAP-Rule" id="MF_00973"/>
    </source>
</evidence>
<dbReference type="InterPro" id="IPR038136">
    <property type="entry name" value="CofD-like_dom_sf"/>
</dbReference>
<name>A0A9X2KJZ6_9MICC</name>
<dbReference type="CDD" id="cd07187">
    <property type="entry name" value="YvcK_like"/>
    <property type="match status" value="1"/>
</dbReference>
<dbReference type="PANTHER" id="PTHR30135">
    <property type="entry name" value="UNCHARACTERIZED PROTEIN YVCK-RELATED"/>
    <property type="match status" value="1"/>
</dbReference>
<dbReference type="InterPro" id="IPR010119">
    <property type="entry name" value="Gluconeogen_factor"/>
</dbReference>
<evidence type="ECO:0000313" key="4">
    <source>
        <dbReference type="Proteomes" id="UP001139502"/>
    </source>
</evidence>
<dbReference type="Gene3D" id="3.40.50.10680">
    <property type="entry name" value="CofD-like domains"/>
    <property type="match status" value="1"/>
</dbReference>
<dbReference type="GO" id="GO:0005737">
    <property type="term" value="C:cytoplasm"/>
    <property type="evidence" value="ECO:0007669"/>
    <property type="project" value="UniProtKB-SubCell"/>
</dbReference>
<dbReference type="GO" id="GO:0043743">
    <property type="term" value="F:LPPG:FO 2-phospho-L-lactate transferase activity"/>
    <property type="evidence" value="ECO:0007669"/>
    <property type="project" value="InterPro"/>
</dbReference>
<dbReference type="InterPro" id="IPR002882">
    <property type="entry name" value="CofD"/>
</dbReference>
<accession>A0A9X2KJZ6</accession>
<dbReference type="NCBIfam" id="TIGR01826">
    <property type="entry name" value="CofD_related"/>
    <property type="match status" value="1"/>
</dbReference>
<evidence type="ECO:0000313" key="3">
    <source>
        <dbReference type="EMBL" id="MCP3424496.1"/>
    </source>
</evidence>